<feature type="domain" description="SMP-30/Gluconolactonase/LRE-like region" evidence="3">
    <location>
        <begin position="16"/>
        <end position="252"/>
    </location>
</feature>
<gene>
    <name evidence="4" type="ORF">GCM10010151_73030</name>
</gene>
<dbReference type="InterPro" id="IPR011042">
    <property type="entry name" value="6-blade_b-propeller_TolB-like"/>
</dbReference>
<dbReference type="PANTHER" id="PTHR10907:SF47">
    <property type="entry name" value="REGUCALCIN"/>
    <property type="match status" value="1"/>
</dbReference>
<evidence type="ECO:0000256" key="2">
    <source>
        <dbReference type="SAM" id="MobiDB-lite"/>
    </source>
</evidence>
<dbReference type="Proteomes" id="UP001501822">
    <property type="component" value="Unassembled WGS sequence"/>
</dbReference>
<dbReference type="EMBL" id="BAAABM010000073">
    <property type="protein sequence ID" value="GAA0372454.1"/>
    <property type="molecule type" value="Genomic_DNA"/>
</dbReference>
<comment type="similarity">
    <text evidence="1">Belongs to the SMP-30/CGR1 family.</text>
</comment>
<protein>
    <submittedName>
        <fullName evidence="4">SMP-30/gluconolactonase/LRE family protein</fullName>
    </submittedName>
</protein>
<dbReference type="Pfam" id="PF08450">
    <property type="entry name" value="SGL"/>
    <property type="match status" value="1"/>
</dbReference>
<proteinExistence type="inferred from homology"/>
<organism evidence="4 5">
    <name type="scientific">Actinoallomurus spadix</name>
    <dbReference type="NCBI Taxonomy" id="79912"/>
    <lineage>
        <taxon>Bacteria</taxon>
        <taxon>Bacillati</taxon>
        <taxon>Actinomycetota</taxon>
        <taxon>Actinomycetes</taxon>
        <taxon>Streptosporangiales</taxon>
        <taxon>Thermomonosporaceae</taxon>
        <taxon>Actinoallomurus</taxon>
    </lineage>
</organism>
<evidence type="ECO:0000313" key="4">
    <source>
        <dbReference type="EMBL" id="GAA0372454.1"/>
    </source>
</evidence>
<reference evidence="4 5" key="1">
    <citation type="journal article" date="2019" name="Int. J. Syst. Evol. Microbiol.">
        <title>The Global Catalogue of Microorganisms (GCM) 10K type strain sequencing project: providing services to taxonomists for standard genome sequencing and annotation.</title>
        <authorList>
            <consortium name="The Broad Institute Genomics Platform"/>
            <consortium name="The Broad Institute Genome Sequencing Center for Infectious Disease"/>
            <person name="Wu L."/>
            <person name="Ma J."/>
        </authorList>
    </citation>
    <scope>NUCLEOTIDE SEQUENCE [LARGE SCALE GENOMIC DNA]</scope>
    <source>
        <strain evidence="4 5">JCM 3146</strain>
    </source>
</reference>
<evidence type="ECO:0000256" key="1">
    <source>
        <dbReference type="ARBA" id="ARBA00008853"/>
    </source>
</evidence>
<dbReference type="PRINTS" id="PR01790">
    <property type="entry name" value="SMP30FAMILY"/>
</dbReference>
<sequence length="289" mass="31228">MELTAEPCSPVKAEHAEGPFWYGDRLGWVDIMAGRLWLAGYDGKTLTDPRSLQVDRPIGAAVPRVLGGWIIAAGTCFMELDEDGRATALTGDLADASVIRMNDGKCDPAGRFWAGTMAFDETRGAGSLFVFDGSIRTVLDDVTISNGPAWSPDYRTMYYADTPTRQVDVFDYDLETGEVTNRRPFVTVEGGHPDGMTVDDEGFLWQTVWGGGVVHRYAPSGELVGTVRLPVTNVSSCCFGGTDRSTLFITTSQQGLSPEQREAEPDAGRIFRVDPGVTGPVATPFTGAR</sequence>
<feature type="region of interest" description="Disordered" evidence="2">
    <location>
        <begin position="270"/>
        <end position="289"/>
    </location>
</feature>
<evidence type="ECO:0000259" key="3">
    <source>
        <dbReference type="Pfam" id="PF08450"/>
    </source>
</evidence>
<dbReference type="InterPro" id="IPR013658">
    <property type="entry name" value="SGL"/>
</dbReference>
<keyword evidence="5" id="KW-1185">Reference proteome</keyword>
<dbReference type="Gene3D" id="2.120.10.30">
    <property type="entry name" value="TolB, C-terminal domain"/>
    <property type="match status" value="1"/>
</dbReference>
<name>A0ABN0XUA6_9ACTN</name>
<dbReference type="RefSeq" id="WP_252810477.1">
    <property type="nucleotide sequence ID" value="NZ_BAAABM010000073.1"/>
</dbReference>
<comment type="caution">
    <text evidence="4">The sequence shown here is derived from an EMBL/GenBank/DDBJ whole genome shotgun (WGS) entry which is preliminary data.</text>
</comment>
<dbReference type="InterPro" id="IPR005511">
    <property type="entry name" value="SMP-30"/>
</dbReference>
<dbReference type="SUPFAM" id="SSF63829">
    <property type="entry name" value="Calcium-dependent phosphotriesterase"/>
    <property type="match status" value="1"/>
</dbReference>
<accession>A0ABN0XUA6</accession>
<dbReference type="PANTHER" id="PTHR10907">
    <property type="entry name" value="REGUCALCIN"/>
    <property type="match status" value="1"/>
</dbReference>
<evidence type="ECO:0000313" key="5">
    <source>
        <dbReference type="Proteomes" id="UP001501822"/>
    </source>
</evidence>